<protein>
    <submittedName>
        <fullName evidence="2">DUF4279 domain-containing protein</fullName>
    </submittedName>
</protein>
<feature type="region of interest" description="Disordered" evidence="1">
    <location>
        <begin position="26"/>
        <end position="48"/>
    </location>
</feature>
<proteinExistence type="predicted"/>
<sequence>MIVESSASLVITSSTMTVEQITEKLGIEPAASRNTGDPHGARRPEASGVVVQRTARETFWRLDSGEGRDTDSSSSLVALVDLLRDKRDNLASLRPMCTTTIIWGGFSDSDQGGFVFPAALLDELGALGCDLHGTAYLSEGESAGEL</sequence>
<dbReference type="RefSeq" id="WP_255158983.1">
    <property type="nucleotide sequence ID" value="NZ_CP101497.1"/>
</dbReference>
<dbReference type="InterPro" id="IPR025459">
    <property type="entry name" value="DUF4279"/>
</dbReference>
<keyword evidence="3" id="KW-1185">Reference proteome</keyword>
<evidence type="ECO:0000313" key="2">
    <source>
        <dbReference type="EMBL" id="UTT61841.1"/>
    </source>
</evidence>
<name>A0ABY5FUJ7_9MICO</name>
<dbReference type="Proteomes" id="UP001060039">
    <property type="component" value="Chromosome"/>
</dbReference>
<dbReference type="EMBL" id="CP101497">
    <property type="protein sequence ID" value="UTT61841.1"/>
    <property type="molecule type" value="Genomic_DNA"/>
</dbReference>
<organism evidence="2 3">
    <name type="scientific">Microcella humidisoli</name>
    <dbReference type="NCBI Taxonomy" id="2963406"/>
    <lineage>
        <taxon>Bacteria</taxon>
        <taxon>Bacillati</taxon>
        <taxon>Actinomycetota</taxon>
        <taxon>Actinomycetes</taxon>
        <taxon>Micrococcales</taxon>
        <taxon>Microbacteriaceae</taxon>
        <taxon>Microcella</taxon>
    </lineage>
</organism>
<accession>A0ABY5FUJ7</accession>
<evidence type="ECO:0000256" key="1">
    <source>
        <dbReference type="SAM" id="MobiDB-lite"/>
    </source>
</evidence>
<gene>
    <name evidence="2" type="ORF">NNL39_09155</name>
</gene>
<dbReference type="Pfam" id="PF14106">
    <property type="entry name" value="DUF4279"/>
    <property type="match status" value="1"/>
</dbReference>
<reference evidence="2" key="1">
    <citation type="submission" date="2022-07" db="EMBL/GenBank/DDBJ databases">
        <title>Taxonomic analysis of Microcella humidisoli nov. sp., isolated from riverside soil.</title>
        <authorList>
            <person name="Molina K.M."/>
            <person name="Kim S.B."/>
        </authorList>
    </citation>
    <scope>NUCLEOTIDE SEQUENCE</scope>
    <source>
        <strain evidence="2">MMS21-STM10</strain>
    </source>
</reference>
<evidence type="ECO:0000313" key="3">
    <source>
        <dbReference type="Proteomes" id="UP001060039"/>
    </source>
</evidence>